<dbReference type="AlphaFoldDB" id="A0A4R6VDY5"/>
<gene>
    <name evidence="1" type="ORF">EV190_101562</name>
</gene>
<sequence length="124" mass="13476">MADQQLPEEWPAGVRPPWAEDFAESAAEWLFDLVPADYRLHGVLRRHPVALSRLALRHVEACLEAAREGYRTARVDLGGHVPPPVLDQVMHAYLTEGRRLAGALRAVGHVDGALRAASPGTTAG</sequence>
<evidence type="ECO:0000313" key="2">
    <source>
        <dbReference type="Proteomes" id="UP000295281"/>
    </source>
</evidence>
<keyword evidence="2" id="KW-1185">Reference proteome</keyword>
<proteinExistence type="predicted"/>
<organism evidence="1 2">
    <name type="scientific">Actinorugispora endophytica</name>
    <dbReference type="NCBI Taxonomy" id="1605990"/>
    <lineage>
        <taxon>Bacteria</taxon>
        <taxon>Bacillati</taxon>
        <taxon>Actinomycetota</taxon>
        <taxon>Actinomycetes</taxon>
        <taxon>Streptosporangiales</taxon>
        <taxon>Nocardiopsidaceae</taxon>
        <taxon>Actinorugispora</taxon>
    </lineage>
</organism>
<dbReference type="RefSeq" id="WP_133739788.1">
    <property type="nucleotide sequence ID" value="NZ_SNYN01000001.1"/>
</dbReference>
<protein>
    <submittedName>
        <fullName evidence="1">Uncharacterized protein</fullName>
    </submittedName>
</protein>
<dbReference type="OrthoDB" id="4244911at2"/>
<dbReference type="EMBL" id="SNYN01000001">
    <property type="protein sequence ID" value="TDQ55237.1"/>
    <property type="molecule type" value="Genomic_DNA"/>
</dbReference>
<name>A0A4R6VDY5_9ACTN</name>
<comment type="caution">
    <text evidence="1">The sequence shown here is derived from an EMBL/GenBank/DDBJ whole genome shotgun (WGS) entry which is preliminary data.</text>
</comment>
<dbReference type="Proteomes" id="UP000295281">
    <property type="component" value="Unassembled WGS sequence"/>
</dbReference>
<accession>A0A4R6VDY5</accession>
<reference evidence="1 2" key="1">
    <citation type="submission" date="2019-03" db="EMBL/GenBank/DDBJ databases">
        <title>Genomic Encyclopedia of Type Strains, Phase IV (KMG-IV): sequencing the most valuable type-strain genomes for metagenomic binning, comparative biology and taxonomic classification.</title>
        <authorList>
            <person name="Goeker M."/>
        </authorList>
    </citation>
    <scope>NUCLEOTIDE SEQUENCE [LARGE SCALE GENOMIC DNA]</scope>
    <source>
        <strain evidence="1 2">DSM 46770</strain>
    </source>
</reference>
<evidence type="ECO:0000313" key="1">
    <source>
        <dbReference type="EMBL" id="TDQ55237.1"/>
    </source>
</evidence>